<proteinExistence type="predicted"/>
<name>A0A151AHK4_9EURY</name>
<reference evidence="1 2" key="1">
    <citation type="submission" date="2016-02" db="EMBL/GenBank/DDBJ databases">
        <title>Genome sequence of Halalkalicoccus paucihalophilus DSM 24557.</title>
        <authorList>
            <person name="Poehlein A."/>
            <person name="Daniel R."/>
        </authorList>
    </citation>
    <scope>NUCLEOTIDE SEQUENCE [LARGE SCALE GENOMIC DNA]</scope>
    <source>
        <strain evidence="1 2">DSM 24557</strain>
    </source>
</reference>
<dbReference type="Proteomes" id="UP000075321">
    <property type="component" value="Unassembled WGS sequence"/>
</dbReference>
<dbReference type="RefSeq" id="WP_066380190.1">
    <property type="nucleotide sequence ID" value="NZ_LTAZ01000003.1"/>
</dbReference>
<dbReference type="OrthoDB" id="262877at2157"/>
<accession>A0A151AHK4</accession>
<evidence type="ECO:0008006" key="3">
    <source>
        <dbReference type="Google" id="ProtNLM"/>
    </source>
</evidence>
<dbReference type="Gene3D" id="3.30.530.20">
    <property type="match status" value="1"/>
</dbReference>
<dbReference type="PATRIC" id="fig|1008153.3.peg.991"/>
<dbReference type="InterPro" id="IPR023393">
    <property type="entry name" value="START-like_dom_sf"/>
</dbReference>
<comment type="caution">
    <text evidence="1">The sequence shown here is derived from an EMBL/GenBank/DDBJ whole genome shotgun (WGS) entry which is preliminary data.</text>
</comment>
<organism evidence="1 2">
    <name type="scientific">Halalkalicoccus paucihalophilus</name>
    <dbReference type="NCBI Taxonomy" id="1008153"/>
    <lineage>
        <taxon>Archaea</taxon>
        <taxon>Methanobacteriati</taxon>
        <taxon>Methanobacteriota</taxon>
        <taxon>Stenosarchaea group</taxon>
        <taxon>Halobacteria</taxon>
        <taxon>Halobacteriales</taxon>
        <taxon>Halococcaceae</taxon>
        <taxon>Halalkalicoccus</taxon>
    </lineage>
</organism>
<keyword evidence="2" id="KW-1185">Reference proteome</keyword>
<evidence type="ECO:0000313" key="2">
    <source>
        <dbReference type="Proteomes" id="UP000075321"/>
    </source>
</evidence>
<sequence length="136" mass="15336">MREASATRFVRATTRGVDRVLSPAALVEYEGSFEPRETVELEDGTRVIAGASGLEMGLLFEELENGYRYEQEGEAGPFERMETTITYEPENEGTRVRMVSSVTLGLFPRRLTDRIAAWKREAELERTLDAIEDTLA</sequence>
<evidence type="ECO:0000313" key="1">
    <source>
        <dbReference type="EMBL" id="KYH27093.1"/>
    </source>
</evidence>
<protein>
    <recommendedName>
        <fullName evidence="3">Polyketide cyclase / dehydrase and lipid transport</fullName>
    </recommendedName>
</protein>
<dbReference type="SUPFAM" id="SSF55961">
    <property type="entry name" value="Bet v1-like"/>
    <property type="match status" value="1"/>
</dbReference>
<dbReference type="EMBL" id="LTAZ01000003">
    <property type="protein sequence ID" value="KYH27093.1"/>
    <property type="molecule type" value="Genomic_DNA"/>
</dbReference>
<dbReference type="AlphaFoldDB" id="A0A151AHK4"/>
<gene>
    <name evidence="1" type="ORF">HAPAU_09830</name>
</gene>